<comment type="caution">
    <text evidence="1">The sequence shown here is derived from an EMBL/GenBank/DDBJ whole genome shotgun (WGS) entry which is preliminary data.</text>
</comment>
<dbReference type="Proteomes" id="UP000289340">
    <property type="component" value="Chromosome 20"/>
</dbReference>
<protein>
    <submittedName>
        <fullName evidence="1">Uncharacterized protein</fullName>
    </submittedName>
</protein>
<proteinExistence type="predicted"/>
<evidence type="ECO:0000313" key="2">
    <source>
        <dbReference type="Proteomes" id="UP000289340"/>
    </source>
</evidence>
<evidence type="ECO:0000313" key="1">
    <source>
        <dbReference type="EMBL" id="RZB43226.1"/>
    </source>
</evidence>
<dbReference type="AlphaFoldDB" id="A0A445F393"/>
<dbReference type="EMBL" id="QZWG01000020">
    <property type="protein sequence ID" value="RZB43226.1"/>
    <property type="molecule type" value="Genomic_DNA"/>
</dbReference>
<accession>A0A445F393</accession>
<organism evidence="1 2">
    <name type="scientific">Glycine soja</name>
    <name type="common">Wild soybean</name>
    <dbReference type="NCBI Taxonomy" id="3848"/>
    <lineage>
        <taxon>Eukaryota</taxon>
        <taxon>Viridiplantae</taxon>
        <taxon>Streptophyta</taxon>
        <taxon>Embryophyta</taxon>
        <taxon>Tracheophyta</taxon>
        <taxon>Spermatophyta</taxon>
        <taxon>Magnoliopsida</taxon>
        <taxon>eudicotyledons</taxon>
        <taxon>Gunneridae</taxon>
        <taxon>Pentapetalae</taxon>
        <taxon>rosids</taxon>
        <taxon>fabids</taxon>
        <taxon>Fabales</taxon>
        <taxon>Fabaceae</taxon>
        <taxon>Papilionoideae</taxon>
        <taxon>50 kb inversion clade</taxon>
        <taxon>NPAAA clade</taxon>
        <taxon>indigoferoid/millettioid clade</taxon>
        <taxon>Phaseoleae</taxon>
        <taxon>Glycine</taxon>
        <taxon>Glycine subgen. Soja</taxon>
    </lineage>
</organism>
<keyword evidence="2" id="KW-1185">Reference proteome</keyword>
<dbReference type="PANTHER" id="PTHR34892">
    <property type="entry name" value="VACUOLAR ATP SYNTHASE CATALYTIC SUBUNIT-RELATED / V-ATPASE-RELATED / VACUOLAR PROTON PUMP-LIKE PROTEIN"/>
    <property type="match status" value="1"/>
</dbReference>
<gene>
    <name evidence="1" type="ORF">D0Y65_053702</name>
</gene>
<dbReference type="GO" id="GO:0005773">
    <property type="term" value="C:vacuole"/>
    <property type="evidence" value="ECO:0007669"/>
    <property type="project" value="TreeGrafter"/>
</dbReference>
<sequence>MAHISDIKLIRTDTTLDLSQKAEKGMCLDGWIPSTKVVWPLALPANLPQNTYSLDSATNKASNCELLHSQREMLAAKSATQLI</sequence>
<name>A0A445F393_GLYSO</name>
<dbReference type="PANTHER" id="PTHR34892:SF2">
    <property type="entry name" value="VACUOLAR ATP SYNTHASE CATALYTIC SUBUNIT-RELATED _ V-ATPASE-RELATED _ VACUOLAR PROTON PUMP-LIKE PROTEIN"/>
    <property type="match status" value="1"/>
</dbReference>
<reference evidence="1 2" key="1">
    <citation type="submission" date="2018-09" db="EMBL/GenBank/DDBJ databases">
        <title>A high-quality reference genome of wild soybean provides a powerful tool to mine soybean genomes.</title>
        <authorList>
            <person name="Xie M."/>
            <person name="Chung C.Y.L."/>
            <person name="Li M.-W."/>
            <person name="Wong F.-L."/>
            <person name="Chan T.-F."/>
            <person name="Lam H.-M."/>
        </authorList>
    </citation>
    <scope>NUCLEOTIDE SEQUENCE [LARGE SCALE GENOMIC DNA]</scope>
    <source>
        <strain evidence="2">cv. W05</strain>
        <tissue evidence="1">Hypocotyl of etiolated seedlings</tissue>
    </source>
</reference>